<feature type="compositionally biased region" description="Basic and acidic residues" evidence="6">
    <location>
        <begin position="491"/>
        <end position="512"/>
    </location>
</feature>
<dbReference type="GO" id="GO:0008137">
    <property type="term" value="F:NADH dehydrogenase (ubiquinone) activity"/>
    <property type="evidence" value="ECO:0007669"/>
    <property type="project" value="InterPro"/>
</dbReference>
<feature type="transmembrane region" description="Helical" evidence="7">
    <location>
        <begin position="100"/>
        <end position="120"/>
    </location>
</feature>
<dbReference type="GO" id="GO:0016020">
    <property type="term" value="C:membrane"/>
    <property type="evidence" value="ECO:0007669"/>
    <property type="project" value="UniProtKB-SubCell"/>
</dbReference>
<dbReference type="GO" id="GO:0015990">
    <property type="term" value="P:electron transport coupled proton transport"/>
    <property type="evidence" value="ECO:0007669"/>
    <property type="project" value="TreeGrafter"/>
</dbReference>
<dbReference type="NCBIfam" id="NF005141">
    <property type="entry name" value="PRK06590.1"/>
    <property type="match status" value="1"/>
</dbReference>
<dbReference type="EMBL" id="AP021858">
    <property type="protein sequence ID" value="BBO23310.1"/>
    <property type="molecule type" value="Genomic_DNA"/>
</dbReference>
<dbReference type="GO" id="GO:0003954">
    <property type="term" value="F:NADH dehydrogenase activity"/>
    <property type="evidence" value="ECO:0007669"/>
    <property type="project" value="TreeGrafter"/>
</dbReference>
<evidence type="ECO:0000313" key="10">
    <source>
        <dbReference type="EMBL" id="BBO23310.1"/>
    </source>
</evidence>
<evidence type="ECO:0000256" key="1">
    <source>
        <dbReference type="ARBA" id="ARBA00004127"/>
    </source>
</evidence>
<keyword evidence="2 5" id="KW-0812">Transmembrane</keyword>
<dbReference type="KEGG" id="npy:NPRO_09050"/>
<feature type="transmembrane region" description="Helical" evidence="7">
    <location>
        <begin position="307"/>
        <end position="328"/>
    </location>
</feature>
<gene>
    <name evidence="10" type="ORF">NPRO_09050</name>
</gene>
<feature type="transmembrane region" description="Helical" evidence="7">
    <location>
        <begin position="43"/>
        <end position="66"/>
    </location>
</feature>
<dbReference type="AlphaFoldDB" id="A0A809R6Y8"/>
<dbReference type="PANTHER" id="PTHR42829">
    <property type="entry name" value="NADH-UBIQUINONE OXIDOREDUCTASE CHAIN 5"/>
    <property type="match status" value="1"/>
</dbReference>
<evidence type="ECO:0000313" key="11">
    <source>
        <dbReference type="Proteomes" id="UP000662873"/>
    </source>
</evidence>
<name>A0A809R6Y8_9BACT</name>
<dbReference type="PRINTS" id="PR01435">
    <property type="entry name" value="NPOXDRDTASE5"/>
</dbReference>
<organism evidence="10 11">
    <name type="scientific">Candidatus Nitrosymbiomonas proteolyticus</name>
    <dbReference type="NCBI Taxonomy" id="2608984"/>
    <lineage>
        <taxon>Bacteria</taxon>
        <taxon>Bacillati</taxon>
        <taxon>Armatimonadota</taxon>
        <taxon>Armatimonadota incertae sedis</taxon>
        <taxon>Candidatus Nitrosymbiomonas</taxon>
    </lineage>
</organism>
<proteinExistence type="predicted"/>
<dbReference type="Proteomes" id="UP000662873">
    <property type="component" value="Chromosome"/>
</dbReference>
<feature type="transmembrane region" description="Helical" evidence="7">
    <location>
        <begin position="554"/>
        <end position="573"/>
    </location>
</feature>
<evidence type="ECO:0000259" key="9">
    <source>
        <dbReference type="Pfam" id="PF00662"/>
    </source>
</evidence>
<sequence length="736" mass="79252">MDQGALNLIWLVLFLPLLGSLIQALLGGWVVRTAGEAKGKRILGVLAVLPVATSFALGAYLTYLLIGLPNTERSLPPVSLFDWITLASIRIPFEVLIDPLSMTMVLVITGIGALIHLYATGYMADDRDYPRFFTYLNLFIAFMLVLVLGNNFALMFIGWEGVGLCSYLLIGFWYKDIANAKAANKAFIVNRIGDWGMTLGLLILMAVVAGNFMGQEQLGNRWLSFDVILPRVGDVVPFDSNLAAIIALLLFIGACGKSAQFPLYFWLPDAMAGPTPVSALIHAATMVTAGVFMLNRLHAVFLLSPTGMAIVALIGAFTALFAALIAFGQTDIKKVLAYSTVSQLGFMFVACGVGAFWAGMFHVVTHAFFKALLFLGSGAVIYAMAHEQDMRRYGNLIKYIKITAGTIIVGWLAIAGIPPLAGFWSKESILGGALGNSVASLGGTLYGPFTGWVLLGVAALTAAYMTRLTWLTFFGGEERWRTALASASPHGDLHEPEHAAHSAEALGHEGSDEAHDDPHGFFFTDDELAARHEEHAHHHALEPNHEPKEPPPSMTIPLIVLAALSLIGGWALAAGDTFKNWLYPSGLPFVNPEAVSGHPHGWVGQALLYLSIAAAVAGIGYGLWVYRRGLPESEGDESKWHWFRRRAGKQFGYDEAIVDAGVEGGGAFAVALWRKFDAGIIDGFVNGLAFLAGELGYGLRVLQTGIVRTYALWILIGAVAILVYFYNVLSSLGGAG</sequence>
<dbReference type="PANTHER" id="PTHR42829:SF2">
    <property type="entry name" value="NADH-UBIQUINONE OXIDOREDUCTASE CHAIN 5"/>
    <property type="match status" value="1"/>
</dbReference>
<feature type="transmembrane region" description="Helical" evidence="7">
    <location>
        <begin position="132"/>
        <end position="150"/>
    </location>
</feature>
<feature type="transmembrane region" description="Helical" evidence="7">
    <location>
        <begin position="195"/>
        <end position="214"/>
    </location>
</feature>
<evidence type="ECO:0000256" key="7">
    <source>
        <dbReference type="SAM" id="Phobius"/>
    </source>
</evidence>
<dbReference type="Pfam" id="PF00361">
    <property type="entry name" value="Proton_antipo_M"/>
    <property type="match status" value="1"/>
</dbReference>
<evidence type="ECO:0000256" key="3">
    <source>
        <dbReference type="ARBA" id="ARBA00022989"/>
    </source>
</evidence>
<evidence type="ECO:0000256" key="6">
    <source>
        <dbReference type="SAM" id="MobiDB-lite"/>
    </source>
</evidence>
<dbReference type="Pfam" id="PF00662">
    <property type="entry name" value="Proton_antipo_N"/>
    <property type="match status" value="1"/>
</dbReference>
<feature type="domain" description="NADH:quinone oxidoreductase/Mrp antiporter transmembrane" evidence="8">
    <location>
        <begin position="150"/>
        <end position="438"/>
    </location>
</feature>
<accession>A0A809R6Y8</accession>
<dbReference type="InterPro" id="IPR018393">
    <property type="entry name" value="NADHpl_OxRdtase_5_subgr"/>
</dbReference>
<evidence type="ECO:0000256" key="4">
    <source>
        <dbReference type="ARBA" id="ARBA00023136"/>
    </source>
</evidence>
<feature type="transmembrane region" description="Helical" evidence="7">
    <location>
        <begin position="279"/>
        <end position="301"/>
    </location>
</feature>
<feature type="transmembrane region" description="Helical" evidence="7">
    <location>
        <begin position="6"/>
        <end position="31"/>
    </location>
</feature>
<feature type="transmembrane region" description="Helical" evidence="7">
    <location>
        <begin position="335"/>
        <end position="357"/>
    </location>
</feature>
<protein>
    <submittedName>
        <fullName evidence="10">NADH-quinone oxidoreductase subunit L</fullName>
    </submittedName>
</protein>
<evidence type="ECO:0000259" key="8">
    <source>
        <dbReference type="Pfam" id="PF00361"/>
    </source>
</evidence>
<feature type="domain" description="NADH-Ubiquinone oxidoreductase (complex I) chain 5 N-terminal" evidence="9">
    <location>
        <begin position="83"/>
        <end position="133"/>
    </location>
</feature>
<feature type="transmembrane region" description="Helical" evidence="7">
    <location>
        <begin position="156"/>
        <end position="174"/>
    </location>
</feature>
<feature type="transmembrane region" description="Helical" evidence="7">
    <location>
        <begin position="606"/>
        <end position="626"/>
    </location>
</feature>
<comment type="subcellular location">
    <subcellularLocation>
        <location evidence="1">Endomembrane system</location>
        <topology evidence="1">Multi-pass membrane protein</topology>
    </subcellularLocation>
    <subcellularLocation>
        <location evidence="5">Membrane</location>
        <topology evidence="5">Multi-pass membrane protein</topology>
    </subcellularLocation>
</comment>
<feature type="transmembrane region" description="Helical" evidence="7">
    <location>
        <begin position="445"/>
        <end position="465"/>
    </location>
</feature>
<dbReference type="GO" id="GO:0042773">
    <property type="term" value="P:ATP synthesis coupled electron transport"/>
    <property type="evidence" value="ECO:0007669"/>
    <property type="project" value="InterPro"/>
</dbReference>
<dbReference type="InterPro" id="IPR003945">
    <property type="entry name" value="NU5C-like"/>
</dbReference>
<feature type="region of interest" description="Disordered" evidence="6">
    <location>
        <begin position="486"/>
        <end position="512"/>
    </location>
</feature>
<dbReference type="GO" id="GO:0012505">
    <property type="term" value="C:endomembrane system"/>
    <property type="evidence" value="ECO:0007669"/>
    <property type="project" value="UniProtKB-SubCell"/>
</dbReference>
<dbReference type="Gene3D" id="1.20.5.2700">
    <property type="match status" value="1"/>
</dbReference>
<dbReference type="PRINTS" id="PR01434">
    <property type="entry name" value="NADHDHGNASE5"/>
</dbReference>
<dbReference type="InterPro" id="IPR001516">
    <property type="entry name" value="Proton_antipo_N"/>
</dbReference>
<keyword evidence="4 7" id="KW-0472">Membrane</keyword>
<feature type="transmembrane region" description="Helical" evidence="7">
    <location>
        <begin position="242"/>
        <end position="267"/>
    </location>
</feature>
<reference evidence="10" key="1">
    <citation type="journal article" name="DNA Res.">
        <title>The physiological potential of anammox bacteria as revealed by their core genome structure.</title>
        <authorList>
            <person name="Okubo T."/>
            <person name="Toyoda A."/>
            <person name="Fukuhara K."/>
            <person name="Uchiyama I."/>
            <person name="Harigaya Y."/>
            <person name="Kuroiwa M."/>
            <person name="Suzuki T."/>
            <person name="Murakami Y."/>
            <person name="Suwa Y."/>
            <person name="Takami H."/>
        </authorList>
    </citation>
    <scope>NUCLEOTIDE SEQUENCE</scope>
    <source>
        <strain evidence="10">317325-2</strain>
    </source>
</reference>
<evidence type="ECO:0000256" key="5">
    <source>
        <dbReference type="RuleBase" id="RU000320"/>
    </source>
</evidence>
<evidence type="ECO:0000256" key="2">
    <source>
        <dbReference type="ARBA" id="ARBA00022692"/>
    </source>
</evidence>
<feature type="transmembrane region" description="Helical" evidence="7">
    <location>
        <begin position="710"/>
        <end position="729"/>
    </location>
</feature>
<dbReference type="NCBIfam" id="TIGR01974">
    <property type="entry name" value="NDH_I_L"/>
    <property type="match status" value="1"/>
</dbReference>
<dbReference type="InterPro" id="IPR001750">
    <property type="entry name" value="ND/Mrp_TM"/>
</dbReference>
<feature type="transmembrane region" description="Helical" evidence="7">
    <location>
        <begin position="363"/>
        <end position="385"/>
    </location>
</feature>
<feature type="transmembrane region" description="Helical" evidence="7">
    <location>
        <begin position="406"/>
        <end position="425"/>
    </location>
</feature>
<keyword evidence="3 7" id="KW-1133">Transmembrane helix</keyword>